<evidence type="ECO:0000259" key="3">
    <source>
        <dbReference type="Pfam" id="PF01266"/>
    </source>
</evidence>
<dbReference type="EMBL" id="CM001751">
    <property type="protein sequence ID" value="KJB77877.1"/>
    <property type="molecule type" value="Genomic_DNA"/>
</dbReference>
<name>A0A0D2S407_GOSRA</name>
<comment type="similarity">
    <text evidence="1">Belongs to the squalene monooxygenase family.</text>
</comment>
<reference evidence="4 5" key="1">
    <citation type="journal article" date="2012" name="Nature">
        <title>Repeated polyploidization of Gossypium genomes and the evolution of spinnable cotton fibres.</title>
        <authorList>
            <person name="Paterson A.H."/>
            <person name="Wendel J.F."/>
            <person name="Gundlach H."/>
            <person name="Guo H."/>
            <person name="Jenkins J."/>
            <person name="Jin D."/>
            <person name="Llewellyn D."/>
            <person name="Showmaker K.C."/>
            <person name="Shu S."/>
            <person name="Udall J."/>
            <person name="Yoo M.J."/>
            <person name="Byers R."/>
            <person name="Chen W."/>
            <person name="Doron-Faigenboim A."/>
            <person name="Duke M.V."/>
            <person name="Gong L."/>
            <person name="Grimwood J."/>
            <person name="Grover C."/>
            <person name="Grupp K."/>
            <person name="Hu G."/>
            <person name="Lee T.H."/>
            <person name="Li J."/>
            <person name="Lin L."/>
            <person name="Liu T."/>
            <person name="Marler B.S."/>
            <person name="Page J.T."/>
            <person name="Roberts A.W."/>
            <person name="Romanel E."/>
            <person name="Sanders W.S."/>
            <person name="Szadkowski E."/>
            <person name="Tan X."/>
            <person name="Tang H."/>
            <person name="Xu C."/>
            <person name="Wang J."/>
            <person name="Wang Z."/>
            <person name="Zhang D."/>
            <person name="Zhang L."/>
            <person name="Ashrafi H."/>
            <person name="Bedon F."/>
            <person name="Bowers J.E."/>
            <person name="Brubaker C.L."/>
            <person name="Chee P.W."/>
            <person name="Das S."/>
            <person name="Gingle A.R."/>
            <person name="Haigler C.H."/>
            <person name="Harker D."/>
            <person name="Hoffmann L.V."/>
            <person name="Hovav R."/>
            <person name="Jones D.C."/>
            <person name="Lemke C."/>
            <person name="Mansoor S."/>
            <person name="ur Rahman M."/>
            <person name="Rainville L.N."/>
            <person name="Rambani A."/>
            <person name="Reddy U.K."/>
            <person name="Rong J.K."/>
            <person name="Saranga Y."/>
            <person name="Scheffler B.E."/>
            <person name="Scheffler J.A."/>
            <person name="Stelly D.M."/>
            <person name="Triplett B.A."/>
            <person name="Van Deynze A."/>
            <person name="Vaslin M.F."/>
            <person name="Waghmare V.N."/>
            <person name="Walford S.A."/>
            <person name="Wright R.J."/>
            <person name="Zaki E.A."/>
            <person name="Zhang T."/>
            <person name="Dennis E.S."/>
            <person name="Mayer K.F."/>
            <person name="Peterson D.G."/>
            <person name="Rokhsar D.S."/>
            <person name="Wang X."/>
            <person name="Schmutz J."/>
        </authorList>
    </citation>
    <scope>NUCLEOTIDE SEQUENCE [LARGE SCALE GENOMIC DNA]</scope>
</reference>
<comment type="caution">
    <text evidence="1">Lacks conserved residue(s) required for the propagation of feature annotation.</text>
</comment>
<comment type="cofactor">
    <cofactor evidence="1">
        <name>FAD</name>
        <dbReference type="ChEBI" id="CHEBI:57692"/>
    </cofactor>
</comment>
<dbReference type="GO" id="GO:0005783">
    <property type="term" value="C:endoplasmic reticulum"/>
    <property type="evidence" value="ECO:0007669"/>
    <property type="project" value="TreeGrafter"/>
</dbReference>
<dbReference type="GO" id="GO:0016020">
    <property type="term" value="C:membrane"/>
    <property type="evidence" value="ECO:0007669"/>
    <property type="project" value="UniProtKB-SubCell"/>
</dbReference>
<protein>
    <recommendedName>
        <fullName evidence="1">Squalene monooxygenase</fullName>
        <ecNumber evidence="1">1.14.14.17</ecNumber>
    </recommendedName>
</protein>
<evidence type="ECO:0000256" key="1">
    <source>
        <dbReference type="RuleBase" id="RU367121"/>
    </source>
</evidence>
<keyword evidence="1" id="KW-0472">Membrane</keyword>
<dbReference type="Gene3D" id="3.50.50.60">
    <property type="entry name" value="FAD/NAD(P)-binding domain"/>
    <property type="match status" value="1"/>
</dbReference>
<dbReference type="STRING" id="29730.A0A0D2S407"/>
<accession>A0A0D2S407</accession>
<keyword evidence="5" id="KW-1185">Reference proteome</keyword>
<keyword evidence="1" id="KW-0274">FAD</keyword>
<keyword evidence="1" id="KW-0285">Flavoprotein</keyword>
<feature type="region of interest" description="Disordered" evidence="2">
    <location>
        <begin position="1"/>
        <end position="23"/>
    </location>
</feature>
<evidence type="ECO:0000313" key="5">
    <source>
        <dbReference type="Proteomes" id="UP000032304"/>
    </source>
</evidence>
<dbReference type="AlphaFoldDB" id="A0A0D2S407"/>
<dbReference type="eggNOG" id="KOG1298">
    <property type="taxonomic scope" value="Eukaryota"/>
</dbReference>
<dbReference type="SUPFAM" id="SSF51905">
    <property type="entry name" value="FAD/NAD(P)-binding domain"/>
    <property type="match status" value="1"/>
</dbReference>
<dbReference type="PANTHER" id="PTHR10835:SF8">
    <property type="entry name" value="SQUALENE MONOOXYGENASE"/>
    <property type="match status" value="1"/>
</dbReference>
<dbReference type="GO" id="GO:0050660">
    <property type="term" value="F:flavin adenine dinucleotide binding"/>
    <property type="evidence" value="ECO:0007669"/>
    <property type="project" value="UniProtKB-UniRule"/>
</dbReference>
<keyword evidence="1" id="KW-0812">Transmembrane</keyword>
<dbReference type="UniPathway" id="UPA00767">
    <property type="reaction ID" value="UER00752"/>
</dbReference>
<dbReference type="Gramene" id="KJB77877">
    <property type="protein sequence ID" value="KJB77877"/>
    <property type="gene ID" value="B456_012G162600"/>
</dbReference>
<keyword evidence="1" id="KW-0560">Oxidoreductase</keyword>
<dbReference type="GO" id="GO:0016126">
    <property type="term" value="P:sterol biosynthetic process"/>
    <property type="evidence" value="ECO:0007669"/>
    <property type="project" value="UniProtKB-UniRule"/>
</dbReference>
<evidence type="ECO:0000313" key="4">
    <source>
        <dbReference type="EMBL" id="KJB77877.1"/>
    </source>
</evidence>
<comment type="subcellular location">
    <subcellularLocation>
        <location evidence="1">Membrane</location>
        <topology evidence="1">Multi-pass membrane protein</topology>
    </subcellularLocation>
</comment>
<comment type="function">
    <text evidence="1">Catalyzes the stereospecific oxidation of squalene to (S)-2,3-epoxysqualene, and is considered to be a rate-limiting enzyme in steroid biosynthesis.</text>
</comment>
<dbReference type="Pfam" id="PF01266">
    <property type="entry name" value="DAO"/>
    <property type="match status" value="1"/>
</dbReference>
<dbReference type="InterPro" id="IPR036188">
    <property type="entry name" value="FAD/NAD-bd_sf"/>
</dbReference>
<feature type="domain" description="FAD dependent oxidoreductase" evidence="3">
    <location>
        <begin position="29"/>
        <end position="58"/>
    </location>
</feature>
<dbReference type="InterPro" id="IPR040125">
    <property type="entry name" value="Squalene_monox"/>
</dbReference>
<gene>
    <name evidence="4" type="ORF">B456_012G162600</name>
</gene>
<keyword evidence="1" id="KW-1133">Transmembrane helix</keyword>
<dbReference type="Proteomes" id="UP000032304">
    <property type="component" value="Chromosome 12"/>
</dbReference>
<evidence type="ECO:0000256" key="2">
    <source>
        <dbReference type="SAM" id="MobiDB-lite"/>
    </source>
</evidence>
<proteinExistence type="inferred from homology"/>
<dbReference type="PANTHER" id="PTHR10835">
    <property type="entry name" value="SQUALENE MONOOXYGENASE"/>
    <property type="match status" value="1"/>
</dbReference>
<comment type="catalytic activity">
    <reaction evidence="1">
        <text>squalene + reduced [NADPH--hemoprotein reductase] + O2 = (S)-2,3-epoxysqualene + oxidized [NADPH--hemoprotein reductase] + H2O + H(+)</text>
        <dbReference type="Rhea" id="RHEA:25282"/>
        <dbReference type="Rhea" id="RHEA-COMP:11964"/>
        <dbReference type="Rhea" id="RHEA-COMP:11965"/>
        <dbReference type="ChEBI" id="CHEBI:15377"/>
        <dbReference type="ChEBI" id="CHEBI:15378"/>
        <dbReference type="ChEBI" id="CHEBI:15379"/>
        <dbReference type="ChEBI" id="CHEBI:15440"/>
        <dbReference type="ChEBI" id="CHEBI:15441"/>
        <dbReference type="ChEBI" id="CHEBI:57618"/>
        <dbReference type="ChEBI" id="CHEBI:58210"/>
        <dbReference type="EC" id="1.14.14.17"/>
    </reaction>
</comment>
<dbReference type="GO" id="GO:0004506">
    <property type="term" value="F:squalene monooxygenase activity"/>
    <property type="evidence" value="ECO:0007669"/>
    <property type="project" value="UniProtKB-UniRule"/>
</dbReference>
<organism evidence="4 5">
    <name type="scientific">Gossypium raimondii</name>
    <name type="common">Peruvian cotton</name>
    <name type="synonym">Gossypium klotzschianum subsp. raimondii</name>
    <dbReference type="NCBI Taxonomy" id="29730"/>
    <lineage>
        <taxon>Eukaryota</taxon>
        <taxon>Viridiplantae</taxon>
        <taxon>Streptophyta</taxon>
        <taxon>Embryophyta</taxon>
        <taxon>Tracheophyta</taxon>
        <taxon>Spermatophyta</taxon>
        <taxon>Magnoliopsida</taxon>
        <taxon>eudicotyledons</taxon>
        <taxon>Gunneridae</taxon>
        <taxon>Pentapetalae</taxon>
        <taxon>rosids</taxon>
        <taxon>malvids</taxon>
        <taxon>Malvales</taxon>
        <taxon>Malvaceae</taxon>
        <taxon>Malvoideae</taxon>
        <taxon>Gossypium</taxon>
    </lineage>
</organism>
<sequence>MGFPKENCVNKNGNGEGESESEGVGTAEIIIVGAGVAGAALAYSLGKDGRRVRVIERDLNAPNRIAGEALMPGGYLKLIELGLEDK</sequence>
<dbReference type="InterPro" id="IPR006076">
    <property type="entry name" value="FAD-dep_OxRdtase"/>
</dbReference>
<dbReference type="EC" id="1.14.14.17" evidence="1"/>
<feature type="transmembrane region" description="Helical" evidence="1">
    <location>
        <begin position="29"/>
        <end position="46"/>
    </location>
</feature>